<name>A0A022VVM1_TRIRU</name>
<reference evidence="2" key="1">
    <citation type="submission" date="2014-02" db="EMBL/GenBank/DDBJ databases">
        <title>The Genome Sequence of Trichophyton rubrum (morphotype fischeri) CBS 288.86.</title>
        <authorList>
            <consortium name="The Broad Institute Genomics Platform"/>
            <person name="Cuomo C.A."/>
            <person name="White T.C."/>
            <person name="Graser Y."/>
            <person name="Martinez-Rossi N."/>
            <person name="Heitman J."/>
            <person name="Young S.K."/>
            <person name="Zeng Q."/>
            <person name="Gargeya S."/>
            <person name="Abouelleil A."/>
            <person name="Alvarado L."/>
            <person name="Chapman S.B."/>
            <person name="Gainer-Dewar J."/>
            <person name="Goldberg J."/>
            <person name="Griggs A."/>
            <person name="Gujja S."/>
            <person name="Hansen M."/>
            <person name="Howarth C."/>
            <person name="Imamovic A."/>
            <person name="Larimer J."/>
            <person name="Martinez D."/>
            <person name="Murphy C."/>
            <person name="Pearson M.D."/>
            <person name="Persinoti G."/>
            <person name="Poon T."/>
            <person name="Priest M."/>
            <person name="Roberts A.D."/>
            <person name="Saif S."/>
            <person name="Shea T.D."/>
            <person name="Sykes S.N."/>
            <person name="Wortman J."/>
            <person name="Nusbaum C."/>
            <person name="Birren B."/>
        </authorList>
    </citation>
    <scope>NUCLEOTIDE SEQUENCE [LARGE SCALE GENOMIC DNA]</scope>
    <source>
        <strain evidence="2">CBS 288.86</strain>
    </source>
</reference>
<sequence length="128" mass="13894">MAFRFCCMNTLSLAWCSGIRSYCIFQCISAVVQVSMVSGQHKTPCSGNRNRTFLAVSSFPSSTADMSRSARSMASLTPGMVFARIGAARKAARRTRLSFITKIGLDGLDISWCSVFECIDQDGVDGGR</sequence>
<accession>A0A022VVM1</accession>
<dbReference type="Proteomes" id="UP000023758">
    <property type="component" value="Unassembled WGS sequence"/>
</dbReference>
<keyword evidence="1" id="KW-0732">Signal</keyword>
<dbReference type="AlphaFoldDB" id="A0A022VVM1"/>
<evidence type="ECO:0000313" key="2">
    <source>
        <dbReference type="EMBL" id="EZF49778.1"/>
    </source>
</evidence>
<evidence type="ECO:0000256" key="1">
    <source>
        <dbReference type="SAM" id="SignalP"/>
    </source>
</evidence>
<gene>
    <name evidence="2" type="ORF">H103_06679</name>
</gene>
<feature type="chain" id="PRO_5001511033" description="Secreted protein" evidence="1">
    <location>
        <begin position="22"/>
        <end position="128"/>
    </location>
</feature>
<evidence type="ECO:0008006" key="3">
    <source>
        <dbReference type="Google" id="ProtNLM"/>
    </source>
</evidence>
<organism evidence="2">
    <name type="scientific">Trichophyton rubrum CBS 288.86</name>
    <dbReference type="NCBI Taxonomy" id="1215330"/>
    <lineage>
        <taxon>Eukaryota</taxon>
        <taxon>Fungi</taxon>
        <taxon>Dikarya</taxon>
        <taxon>Ascomycota</taxon>
        <taxon>Pezizomycotina</taxon>
        <taxon>Eurotiomycetes</taxon>
        <taxon>Eurotiomycetidae</taxon>
        <taxon>Onygenales</taxon>
        <taxon>Arthrodermataceae</taxon>
        <taxon>Trichophyton</taxon>
    </lineage>
</organism>
<feature type="signal peptide" evidence="1">
    <location>
        <begin position="1"/>
        <end position="21"/>
    </location>
</feature>
<protein>
    <recommendedName>
        <fullName evidence="3">Secreted protein</fullName>
    </recommendedName>
</protein>
<dbReference type="EMBL" id="KK207895">
    <property type="protein sequence ID" value="EZF49778.1"/>
    <property type="molecule type" value="Genomic_DNA"/>
</dbReference>
<dbReference type="HOGENOM" id="CLU_1961167_0_0_1"/>
<proteinExistence type="predicted"/>